<name>A0A177C8V7_9PLEO</name>
<dbReference type="PANTHER" id="PTHR12203">
    <property type="entry name" value="KDEL LYS-ASP-GLU-LEU CONTAINING - RELATED"/>
    <property type="match status" value="1"/>
</dbReference>
<evidence type="ECO:0000259" key="2">
    <source>
        <dbReference type="SMART" id="SM00672"/>
    </source>
</evidence>
<dbReference type="InterPro" id="IPR051091">
    <property type="entry name" value="O-Glucosyltr/Glycosyltrsf_90"/>
</dbReference>
<dbReference type="InterPro" id="IPR006598">
    <property type="entry name" value="CAP10"/>
</dbReference>
<dbReference type="RefSeq" id="XP_018033657.1">
    <property type="nucleotide sequence ID" value="XM_018176766.1"/>
</dbReference>
<evidence type="ECO:0000256" key="1">
    <source>
        <dbReference type="SAM" id="Phobius"/>
    </source>
</evidence>
<dbReference type="Proteomes" id="UP000077069">
    <property type="component" value="Unassembled WGS sequence"/>
</dbReference>
<gene>
    <name evidence="3" type="ORF">CC84DRAFT_1151751</name>
</gene>
<proteinExistence type="predicted"/>
<protein>
    <recommendedName>
        <fullName evidence="2">Glycosyl transferase CAP10 domain-containing protein</fullName>
    </recommendedName>
</protein>
<keyword evidence="1" id="KW-1133">Transmembrane helix</keyword>
<dbReference type="EMBL" id="KV441555">
    <property type="protein sequence ID" value="OAG03292.1"/>
    <property type="molecule type" value="Genomic_DNA"/>
</dbReference>
<evidence type="ECO:0000313" key="4">
    <source>
        <dbReference type="Proteomes" id="UP000077069"/>
    </source>
</evidence>
<keyword evidence="1" id="KW-0472">Membrane</keyword>
<evidence type="ECO:0000313" key="3">
    <source>
        <dbReference type="EMBL" id="OAG03292.1"/>
    </source>
</evidence>
<dbReference type="Pfam" id="PF05686">
    <property type="entry name" value="Glyco_transf_90"/>
    <property type="match status" value="1"/>
</dbReference>
<keyword evidence="1" id="KW-0812">Transmembrane</keyword>
<dbReference type="OrthoDB" id="541052at2759"/>
<feature type="domain" description="Glycosyl transferase CAP10" evidence="2">
    <location>
        <begin position="318"/>
        <end position="613"/>
    </location>
</feature>
<feature type="transmembrane region" description="Helical" evidence="1">
    <location>
        <begin position="26"/>
        <end position="46"/>
    </location>
</feature>
<keyword evidence="4" id="KW-1185">Reference proteome</keyword>
<dbReference type="InParanoid" id="A0A177C8V7"/>
<sequence>MLYPRGLLAKSTVLRVWQRQGARGRFLRSLCVLIFIAVAGSLYHLWAHKTTPKKIVVRLGSPQTHPIDDLITNATATLHSLLSRQTTTLTEAASAYRERRGRHPPPGFDVWHAFANAHDALLVEDFFDRIYDDLNPFWSISATQIRQQARQMPNKIVVRNKKVQTKKGDRKRLDQWIDMVKKIQDKLPDLDMPLNMLDEPRVAVPWENISNYIESASAVRRQQPAHEVLKSFTSLDIDGETIEHDESKFSEERPYWDLVRAGCAPDAPSWNVSVLENLSTPLGACPENECNNSSVPFTYDGFVSNWTRAKDPCLQPGLVSSHGALIAPLSQSTSQTLIPMFSSSKLSMNNDILIPAFAYWQSKSDYTTGDAHGPTWGKKITGVIWRGISSGGGNTPENWTRFHRHRFVQLMNATVVRSFSPPRTFHPPSYRSHVHTPQNDFELARWVETITEVAFTKLQCTIGSQNTQGEECAHVTPYYKTEGKIPMKKQFFAKYLPDIDGNGFSGRYLAFLRSTSVPIKATLFSEWHDSRLVPWYHFVPMQNSFVDLYGILEYFVGWMSKDDPREDGEVLFMEGGHDEQARKIAMQGKEWAEKVLRREDMLVYLLRLLLEYRRVCEDDREVMGWVDDLLGKG</sequence>
<dbReference type="SMART" id="SM00672">
    <property type="entry name" value="CAP10"/>
    <property type="match status" value="1"/>
</dbReference>
<organism evidence="3 4">
    <name type="scientific">Paraphaeosphaeria sporulosa</name>
    <dbReference type="NCBI Taxonomy" id="1460663"/>
    <lineage>
        <taxon>Eukaryota</taxon>
        <taxon>Fungi</taxon>
        <taxon>Dikarya</taxon>
        <taxon>Ascomycota</taxon>
        <taxon>Pezizomycotina</taxon>
        <taxon>Dothideomycetes</taxon>
        <taxon>Pleosporomycetidae</taxon>
        <taxon>Pleosporales</taxon>
        <taxon>Massarineae</taxon>
        <taxon>Didymosphaeriaceae</taxon>
        <taxon>Paraphaeosphaeria</taxon>
    </lineage>
</organism>
<accession>A0A177C8V7</accession>
<reference evidence="3 4" key="1">
    <citation type="submission" date="2016-05" db="EMBL/GenBank/DDBJ databases">
        <title>Comparative analysis of secretome profiles of manganese(II)-oxidizing ascomycete fungi.</title>
        <authorList>
            <consortium name="DOE Joint Genome Institute"/>
            <person name="Zeiner C.A."/>
            <person name="Purvine S.O."/>
            <person name="Zink E.M."/>
            <person name="Wu S."/>
            <person name="Pasa-Tolic L."/>
            <person name="Chaput D.L."/>
            <person name="Haridas S."/>
            <person name="Grigoriev I.V."/>
            <person name="Santelli C.M."/>
            <person name="Hansel C.M."/>
        </authorList>
    </citation>
    <scope>NUCLEOTIDE SEQUENCE [LARGE SCALE GENOMIC DNA]</scope>
    <source>
        <strain evidence="3 4">AP3s5-JAC2a</strain>
    </source>
</reference>
<dbReference type="PANTHER" id="PTHR12203:SF22">
    <property type="entry name" value="CAPSULE ASSOCIATED PROTEIN"/>
    <property type="match status" value="1"/>
</dbReference>
<dbReference type="GeneID" id="28760252"/>
<dbReference type="AlphaFoldDB" id="A0A177C8V7"/>